<keyword evidence="1" id="KW-0812">Transmembrane</keyword>
<reference evidence="2 3" key="1">
    <citation type="submission" date="2021-04" db="EMBL/GenBank/DDBJ databases">
        <title>Allobacillus sp. nov. SKP8-2 isolated from shrimp paste.</title>
        <authorList>
            <person name="Tanasupawat S."/>
            <person name="Yiamsombat S."/>
            <person name="Kanchanasin P."/>
            <person name="Kuncharoen N."/>
        </authorList>
    </citation>
    <scope>NUCLEOTIDE SEQUENCE [LARGE SCALE GENOMIC DNA]</scope>
    <source>
        <strain evidence="2 3">SKP8-2</strain>
    </source>
</reference>
<dbReference type="RefSeq" id="WP_212370037.1">
    <property type="nucleotide sequence ID" value="NZ_JAGSIE010000022.1"/>
</dbReference>
<evidence type="ECO:0000313" key="3">
    <source>
        <dbReference type="Proteomes" id="UP000675431"/>
    </source>
</evidence>
<evidence type="ECO:0000313" key="2">
    <source>
        <dbReference type="EMBL" id="MBR7554040.1"/>
    </source>
</evidence>
<proteinExistence type="predicted"/>
<dbReference type="Proteomes" id="UP000675431">
    <property type="component" value="Unassembled WGS sequence"/>
</dbReference>
<keyword evidence="1" id="KW-1133">Transmembrane helix</keyword>
<gene>
    <name evidence="2" type="ORF">KC820_07725</name>
</gene>
<organism evidence="2 3">
    <name type="scientific">Allobacillus saliphilus</name>
    <dbReference type="NCBI Taxonomy" id="2912308"/>
    <lineage>
        <taxon>Bacteria</taxon>
        <taxon>Bacillati</taxon>
        <taxon>Bacillota</taxon>
        <taxon>Bacilli</taxon>
        <taxon>Bacillales</taxon>
        <taxon>Bacillaceae</taxon>
        <taxon>Allobacillus</taxon>
    </lineage>
</organism>
<protein>
    <submittedName>
        <fullName evidence="2">Septum formation initiator</fullName>
    </submittedName>
</protein>
<keyword evidence="1" id="KW-0472">Membrane</keyword>
<dbReference type="AlphaFoldDB" id="A0A941CXR5"/>
<comment type="caution">
    <text evidence="2">The sequence shown here is derived from an EMBL/GenBank/DDBJ whole genome shotgun (WGS) entry which is preliminary data.</text>
</comment>
<sequence>MTDKDKEKSSLIPDMVIGVLIAIAVWLVTDNLVTGIAIGVTIGAGLNVIKEMKNRRD</sequence>
<evidence type="ECO:0000256" key="1">
    <source>
        <dbReference type="SAM" id="Phobius"/>
    </source>
</evidence>
<accession>A0A941CXR5</accession>
<keyword evidence="3" id="KW-1185">Reference proteome</keyword>
<dbReference type="EMBL" id="JAGSIE010000022">
    <property type="protein sequence ID" value="MBR7554040.1"/>
    <property type="molecule type" value="Genomic_DNA"/>
</dbReference>
<feature type="transmembrane region" description="Helical" evidence="1">
    <location>
        <begin position="9"/>
        <end position="26"/>
    </location>
</feature>
<name>A0A941CXR5_9BACI</name>